<feature type="transmembrane region" description="Helical" evidence="1">
    <location>
        <begin position="52"/>
        <end position="71"/>
    </location>
</feature>
<dbReference type="Pfam" id="PF07238">
    <property type="entry name" value="PilZ"/>
    <property type="match status" value="1"/>
</dbReference>
<evidence type="ECO:0000256" key="1">
    <source>
        <dbReference type="SAM" id="Phobius"/>
    </source>
</evidence>
<accession>A0A150WEB1</accession>
<protein>
    <recommendedName>
        <fullName evidence="2">PilZ domain-containing protein</fullName>
    </recommendedName>
</protein>
<dbReference type="InterPro" id="IPR009875">
    <property type="entry name" value="PilZ_domain"/>
</dbReference>
<keyword evidence="1" id="KW-0812">Transmembrane</keyword>
<keyword evidence="1" id="KW-1133">Transmembrane helix</keyword>
<feature type="transmembrane region" description="Helical" evidence="1">
    <location>
        <begin position="12"/>
        <end position="32"/>
    </location>
</feature>
<gene>
    <name evidence="3" type="ORF">AZI85_09970</name>
</gene>
<dbReference type="EMBL" id="LUKF01000017">
    <property type="protein sequence ID" value="KYG61257.1"/>
    <property type="molecule type" value="Genomic_DNA"/>
</dbReference>
<dbReference type="OrthoDB" id="5290984at2"/>
<dbReference type="AlphaFoldDB" id="A0A150WEB1"/>
<keyword evidence="1" id="KW-0472">Membrane</keyword>
<dbReference type="Proteomes" id="UP000075391">
    <property type="component" value="Unassembled WGS sequence"/>
</dbReference>
<proteinExistence type="predicted"/>
<feature type="transmembrane region" description="Helical" evidence="1">
    <location>
        <begin position="106"/>
        <end position="129"/>
    </location>
</feature>
<name>A0A150WEB1_BDEBC</name>
<sequence>MTEAELKRPTGIYLLAVLFMLAPLGNLAISFAGSGVPHWYLPSTLIEFLKAVSILDWSWLGFLFLSGVLLFKAHKTSWTVAILSLVFVLGLNIYRFSTHALEGDGLFVQTQLVLSSFVTVGVLLLAFYFRFPYLDRRAQWLFPTAHRYDFVTPVDVVAQDIFEGVTESISVSGARIRLKRDLEGGSRDLRFVDVIFPAIRNVKVKSKVVEYHENVLRLKFKDLSRRDRGYLHDWFRSQIETNQKSEG</sequence>
<dbReference type="Gene3D" id="2.40.10.220">
    <property type="entry name" value="predicted glycosyltransferase like domains"/>
    <property type="match status" value="1"/>
</dbReference>
<reference evidence="3 4" key="1">
    <citation type="submission" date="2016-03" db="EMBL/GenBank/DDBJ databases">
        <authorList>
            <person name="Ploux O."/>
        </authorList>
    </citation>
    <scope>NUCLEOTIDE SEQUENCE [LARGE SCALE GENOMIC DNA]</scope>
    <source>
        <strain evidence="3 4">BER2</strain>
    </source>
</reference>
<organism evidence="3 4">
    <name type="scientific">Bdellovibrio bacteriovorus</name>
    <dbReference type="NCBI Taxonomy" id="959"/>
    <lineage>
        <taxon>Bacteria</taxon>
        <taxon>Pseudomonadati</taxon>
        <taxon>Bdellovibrionota</taxon>
        <taxon>Bdellovibrionia</taxon>
        <taxon>Bdellovibrionales</taxon>
        <taxon>Pseudobdellovibrionaceae</taxon>
        <taxon>Bdellovibrio</taxon>
    </lineage>
</organism>
<feature type="transmembrane region" description="Helical" evidence="1">
    <location>
        <begin position="78"/>
        <end position="94"/>
    </location>
</feature>
<dbReference type="GO" id="GO:0035438">
    <property type="term" value="F:cyclic-di-GMP binding"/>
    <property type="evidence" value="ECO:0007669"/>
    <property type="project" value="InterPro"/>
</dbReference>
<comment type="caution">
    <text evidence="3">The sequence shown here is derived from an EMBL/GenBank/DDBJ whole genome shotgun (WGS) entry which is preliminary data.</text>
</comment>
<evidence type="ECO:0000259" key="2">
    <source>
        <dbReference type="Pfam" id="PF07238"/>
    </source>
</evidence>
<evidence type="ECO:0000313" key="3">
    <source>
        <dbReference type="EMBL" id="KYG61257.1"/>
    </source>
</evidence>
<feature type="domain" description="PilZ" evidence="2">
    <location>
        <begin position="145"/>
        <end position="234"/>
    </location>
</feature>
<evidence type="ECO:0000313" key="4">
    <source>
        <dbReference type="Proteomes" id="UP000075391"/>
    </source>
</evidence>
<dbReference type="RefSeq" id="WP_063244618.1">
    <property type="nucleotide sequence ID" value="NZ_LUKF01000017.1"/>
</dbReference>